<organism evidence="4">
    <name type="scientific">Echinostoma caproni</name>
    <dbReference type="NCBI Taxonomy" id="27848"/>
    <lineage>
        <taxon>Eukaryota</taxon>
        <taxon>Metazoa</taxon>
        <taxon>Spiralia</taxon>
        <taxon>Lophotrochozoa</taxon>
        <taxon>Platyhelminthes</taxon>
        <taxon>Trematoda</taxon>
        <taxon>Digenea</taxon>
        <taxon>Plagiorchiida</taxon>
        <taxon>Echinostomata</taxon>
        <taxon>Echinostomatoidea</taxon>
        <taxon>Echinostomatidae</taxon>
        <taxon>Echinostoma</taxon>
    </lineage>
</organism>
<dbReference type="AlphaFoldDB" id="A0A183BCG8"/>
<dbReference type="OrthoDB" id="8047091at2759"/>
<dbReference type="WBParaSite" id="ECPE_0001694601-mRNA-1">
    <property type="protein sequence ID" value="ECPE_0001694601-mRNA-1"/>
    <property type="gene ID" value="ECPE_0001694601"/>
</dbReference>
<dbReference type="EMBL" id="UZAN01066452">
    <property type="protein sequence ID" value="VDP94177.1"/>
    <property type="molecule type" value="Genomic_DNA"/>
</dbReference>
<dbReference type="Proteomes" id="UP000272942">
    <property type="component" value="Unassembled WGS sequence"/>
</dbReference>
<feature type="compositionally biased region" description="Polar residues" evidence="1">
    <location>
        <begin position="257"/>
        <end position="275"/>
    </location>
</feature>
<evidence type="ECO:0000313" key="3">
    <source>
        <dbReference type="Proteomes" id="UP000272942"/>
    </source>
</evidence>
<gene>
    <name evidence="2" type="ORF">ECPE_LOCUS16903</name>
</gene>
<evidence type="ECO:0000313" key="2">
    <source>
        <dbReference type="EMBL" id="VDP94177.1"/>
    </source>
</evidence>
<feature type="region of interest" description="Disordered" evidence="1">
    <location>
        <begin position="256"/>
        <end position="275"/>
    </location>
</feature>
<protein>
    <submittedName>
        <fullName evidence="4">Retrotrans_gag domain-containing protein</fullName>
    </submittedName>
</protein>
<evidence type="ECO:0000313" key="4">
    <source>
        <dbReference type="WBParaSite" id="ECPE_0001694601-mRNA-1"/>
    </source>
</evidence>
<sequence length="275" mass="30945">MPKIGEPSTSKGEEKADTNSVLLQALSALRLVMENVAAQQIPVPPKFHIGDDYDWWKSQLRRYLLSRRRKTQDRDAFRYCTQRTDETAQRFAAEPRKLAALAFLECEAAFRELMLLYQFADGVRSAAVQNSFVERPPESLKEAVTRAALLEEPRVATDAPPNLNAPTNSPPDCSQRPRQYVGRRRQPRDRRGRPWVARENAEDPSSIESHQDAYFPFVCSMPLITLPTIIGSINGDNGRMLVDTELAVTLVRDAPTFPSNAHHQDGNSGQRTTQG</sequence>
<evidence type="ECO:0000256" key="1">
    <source>
        <dbReference type="SAM" id="MobiDB-lite"/>
    </source>
</evidence>
<reference evidence="2 3" key="2">
    <citation type="submission" date="2018-11" db="EMBL/GenBank/DDBJ databases">
        <authorList>
            <consortium name="Pathogen Informatics"/>
        </authorList>
    </citation>
    <scope>NUCLEOTIDE SEQUENCE [LARGE SCALE GENOMIC DNA]</scope>
    <source>
        <strain evidence="2 3">Egypt</strain>
    </source>
</reference>
<reference evidence="4" key="1">
    <citation type="submission" date="2016-06" db="UniProtKB">
        <authorList>
            <consortium name="WormBaseParasite"/>
        </authorList>
    </citation>
    <scope>IDENTIFICATION</scope>
</reference>
<accession>A0A183BCG8</accession>
<feature type="region of interest" description="Disordered" evidence="1">
    <location>
        <begin position="152"/>
        <end position="208"/>
    </location>
</feature>
<name>A0A183BCG8_9TREM</name>
<keyword evidence="3" id="KW-1185">Reference proteome</keyword>
<feature type="compositionally biased region" description="Basic residues" evidence="1">
    <location>
        <begin position="181"/>
        <end position="193"/>
    </location>
</feature>
<proteinExistence type="predicted"/>